<protein>
    <submittedName>
        <fullName evidence="2">Glycerophosphoryl diester phosphodiesterase</fullName>
    </submittedName>
</protein>
<organism evidence="2 3">
    <name type="scientific">Caballeronia insecticola</name>
    <dbReference type="NCBI Taxonomy" id="758793"/>
    <lineage>
        <taxon>Bacteria</taxon>
        <taxon>Pseudomonadati</taxon>
        <taxon>Pseudomonadota</taxon>
        <taxon>Betaproteobacteria</taxon>
        <taxon>Burkholderiales</taxon>
        <taxon>Burkholderiaceae</taxon>
        <taxon>Caballeronia</taxon>
    </lineage>
</organism>
<evidence type="ECO:0000313" key="3">
    <source>
        <dbReference type="Proteomes" id="UP000013966"/>
    </source>
</evidence>
<dbReference type="EMBL" id="AP013058">
    <property type="protein sequence ID" value="BAN22816.1"/>
    <property type="molecule type" value="Genomic_DNA"/>
</dbReference>
<dbReference type="Proteomes" id="UP000013966">
    <property type="component" value="Chromosome 1"/>
</dbReference>
<feature type="region of interest" description="Disordered" evidence="1">
    <location>
        <begin position="1"/>
        <end position="24"/>
    </location>
</feature>
<dbReference type="KEGG" id="buo:BRPE64_ACDS10620"/>
<proteinExistence type="predicted"/>
<reference evidence="2 3" key="2">
    <citation type="journal article" date="2018" name="Int. J. Syst. Evol. Microbiol.">
        <title>Burkholderia insecticola sp. nov., a gut symbiotic bacterium of the bean bug Riptortus pedestris.</title>
        <authorList>
            <person name="Takeshita K."/>
            <person name="Tamaki H."/>
            <person name="Ohbayashi T."/>
            <person name="Meng X.-Y."/>
            <person name="Sone T."/>
            <person name="Mitani Y."/>
            <person name="Peeters C."/>
            <person name="Kikuchi Y."/>
            <person name="Vandamme P."/>
        </authorList>
    </citation>
    <scope>NUCLEOTIDE SEQUENCE [LARGE SCALE GENOMIC DNA]</scope>
    <source>
        <strain evidence="2">RPE64</strain>
    </source>
</reference>
<dbReference type="AlphaFoldDB" id="R4WV75"/>
<dbReference type="PATRIC" id="fig|758793.3.peg.1063"/>
<sequence>MPHAGKTRAGRSRLAGTQGETHRNEKTYLAANRNDDSAAAYPHNVDGVFTDFANSGYAARANYLRESVR</sequence>
<name>R4WV75_9BURK</name>
<feature type="compositionally biased region" description="Basic residues" evidence="1">
    <location>
        <begin position="1"/>
        <end position="11"/>
    </location>
</feature>
<dbReference type="HOGENOM" id="CLU_2767893_0_0_4"/>
<gene>
    <name evidence="2" type="ORF">BRPE64_ACDS10620</name>
</gene>
<evidence type="ECO:0000256" key="1">
    <source>
        <dbReference type="SAM" id="MobiDB-lite"/>
    </source>
</evidence>
<keyword evidence="3" id="KW-1185">Reference proteome</keyword>
<dbReference type="STRING" id="758793.BRPE64_ACDS10620"/>
<accession>R4WV75</accession>
<evidence type="ECO:0000313" key="2">
    <source>
        <dbReference type="EMBL" id="BAN22816.1"/>
    </source>
</evidence>
<reference evidence="2 3" key="1">
    <citation type="journal article" date="2013" name="Genome Announc.">
        <title>Complete Genome Sequence of Burkholderia sp. Strain RPE64, Bacterial Symbiont of the Bean Bug Riptortus pedestris.</title>
        <authorList>
            <person name="Shibata T.F."/>
            <person name="Maeda T."/>
            <person name="Nikoh N."/>
            <person name="Yamaguchi K."/>
            <person name="Oshima K."/>
            <person name="Hattori M."/>
            <person name="Nishiyama T."/>
            <person name="Hasebe M."/>
            <person name="Fukatsu T."/>
            <person name="Kikuchi Y."/>
            <person name="Shigenobu S."/>
        </authorList>
    </citation>
    <scope>NUCLEOTIDE SEQUENCE [LARGE SCALE GENOMIC DNA]</scope>
</reference>